<organism evidence="7 8">
    <name type="scientific">Desmospora profundinema</name>
    <dbReference type="NCBI Taxonomy" id="1571184"/>
    <lineage>
        <taxon>Bacteria</taxon>
        <taxon>Bacillati</taxon>
        <taxon>Bacillota</taxon>
        <taxon>Bacilli</taxon>
        <taxon>Bacillales</taxon>
        <taxon>Thermoactinomycetaceae</taxon>
        <taxon>Desmospora</taxon>
    </lineage>
</organism>
<comment type="similarity">
    <text evidence="2">Belongs to the purine-cytosine permease (2.A.39) family.</text>
</comment>
<evidence type="ECO:0000256" key="2">
    <source>
        <dbReference type="ARBA" id="ARBA00008974"/>
    </source>
</evidence>
<keyword evidence="5 6" id="KW-0472">Membrane</keyword>
<comment type="caution">
    <text evidence="7">The sequence shown here is derived from an EMBL/GenBank/DDBJ whole genome shotgun (WGS) entry which is preliminary data.</text>
</comment>
<dbReference type="InterPro" id="IPR030191">
    <property type="entry name" value="CodB"/>
</dbReference>
<feature type="transmembrane region" description="Helical" evidence="6">
    <location>
        <begin position="52"/>
        <end position="78"/>
    </location>
</feature>
<feature type="transmembrane region" description="Helical" evidence="6">
    <location>
        <begin position="162"/>
        <end position="182"/>
    </location>
</feature>
<feature type="transmembrane region" description="Helical" evidence="6">
    <location>
        <begin position="137"/>
        <end position="155"/>
    </location>
</feature>
<accession>A0ABU1IIU0</accession>
<reference evidence="7 8" key="1">
    <citation type="submission" date="2023-07" db="EMBL/GenBank/DDBJ databases">
        <title>Genomic Encyclopedia of Type Strains, Phase IV (KMG-IV): sequencing the most valuable type-strain genomes for metagenomic binning, comparative biology and taxonomic classification.</title>
        <authorList>
            <person name="Goeker M."/>
        </authorList>
    </citation>
    <scope>NUCLEOTIDE SEQUENCE [LARGE SCALE GENOMIC DNA]</scope>
    <source>
        <strain evidence="7 8">DSM 45903</strain>
    </source>
</reference>
<evidence type="ECO:0000256" key="1">
    <source>
        <dbReference type="ARBA" id="ARBA00004141"/>
    </source>
</evidence>
<dbReference type="Gene3D" id="1.10.4160.10">
    <property type="entry name" value="Hydantoin permease"/>
    <property type="match status" value="1"/>
</dbReference>
<keyword evidence="3 6" id="KW-0812">Transmembrane</keyword>
<feature type="transmembrane region" description="Helical" evidence="6">
    <location>
        <begin position="23"/>
        <end position="46"/>
    </location>
</feature>
<dbReference type="Proteomes" id="UP001185012">
    <property type="component" value="Unassembled WGS sequence"/>
</dbReference>
<feature type="transmembrane region" description="Helical" evidence="6">
    <location>
        <begin position="202"/>
        <end position="221"/>
    </location>
</feature>
<sequence>MSEEKILRDYAREPVPLSQRKSWVPLSLVWVAIGIDLSAIMLGAQLGAGMTLFQAMISVLIGSMVLAIIGGVCSYIGASAGLSTAMITRYAFGEWGSRLVSVIIGISLLGWFGVQAGFFGVSSQIVVSEVVGLEMPIWLLSLIGGLLMTTTAVFGYRAIEKLSVWAVPLMVGLFLFAVYFAFTRWSFGEIMGAVPVEEPLSIGLAISYVIGIFLVGTVISPDVARWAKSRRDAVLSSVFGFFFGNSIMLFIAIILSRATGTEDLAEIFILLGLGVPALLILILSQWTTNDNNLYSASLGFSVVFRDIPKSWLTVVAGLIGTTLAVMDIYGNFILFLTHLTVLISPIGGIYIAEYFFFDRDRFRFTFIRQQKLPNWMPRSLVTWLLASAVAFSTTPAPDGFGLWTLTTIPALDGLLSALLLQVLLGKLGNFRGKPSQTAEAEGA</sequence>
<feature type="transmembrane region" description="Helical" evidence="6">
    <location>
        <begin position="378"/>
        <end position="396"/>
    </location>
</feature>
<evidence type="ECO:0000256" key="4">
    <source>
        <dbReference type="ARBA" id="ARBA00022989"/>
    </source>
</evidence>
<feature type="transmembrane region" description="Helical" evidence="6">
    <location>
        <begin position="233"/>
        <end position="255"/>
    </location>
</feature>
<dbReference type="EMBL" id="JAVDQG010000001">
    <property type="protein sequence ID" value="MDR6224687.1"/>
    <property type="molecule type" value="Genomic_DNA"/>
</dbReference>
<keyword evidence="8" id="KW-1185">Reference proteome</keyword>
<gene>
    <name evidence="7" type="ORF">JOE21_000675</name>
</gene>
<dbReference type="PANTHER" id="PTHR30569:SF0">
    <property type="entry name" value="CYTOSINE PERMEASE"/>
    <property type="match status" value="1"/>
</dbReference>
<feature type="transmembrane region" description="Helical" evidence="6">
    <location>
        <begin position="307"/>
        <end position="326"/>
    </location>
</feature>
<evidence type="ECO:0000313" key="7">
    <source>
        <dbReference type="EMBL" id="MDR6224687.1"/>
    </source>
</evidence>
<evidence type="ECO:0000256" key="6">
    <source>
        <dbReference type="SAM" id="Phobius"/>
    </source>
</evidence>
<feature type="transmembrane region" description="Helical" evidence="6">
    <location>
        <begin position="332"/>
        <end position="357"/>
    </location>
</feature>
<proteinExistence type="inferred from homology"/>
<dbReference type="RefSeq" id="WP_309862218.1">
    <property type="nucleotide sequence ID" value="NZ_JAVDQG010000001.1"/>
</dbReference>
<dbReference type="PANTHER" id="PTHR30569">
    <property type="entry name" value="CYTOSINE TRANSPORTER CODB"/>
    <property type="match status" value="1"/>
</dbReference>
<evidence type="ECO:0000256" key="5">
    <source>
        <dbReference type="ARBA" id="ARBA00023136"/>
    </source>
</evidence>
<evidence type="ECO:0000313" key="8">
    <source>
        <dbReference type="Proteomes" id="UP001185012"/>
    </source>
</evidence>
<name>A0ABU1IIU0_9BACL</name>
<dbReference type="InterPro" id="IPR001248">
    <property type="entry name" value="Pur-cyt_permease"/>
</dbReference>
<dbReference type="Pfam" id="PF02133">
    <property type="entry name" value="Transp_cyt_pur"/>
    <property type="match status" value="1"/>
</dbReference>
<protein>
    <submittedName>
        <fullName evidence="7">Cytosine permease</fullName>
    </submittedName>
</protein>
<dbReference type="CDD" id="cd11484">
    <property type="entry name" value="SLC-NCS1sbd_CobB-like"/>
    <property type="match status" value="1"/>
</dbReference>
<evidence type="ECO:0000256" key="3">
    <source>
        <dbReference type="ARBA" id="ARBA00022692"/>
    </source>
</evidence>
<comment type="subcellular location">
    <subcellularLocation>
        <location evidence="1">Membrane</location>
        <topology evidence="1">Multi-pass membrane protein</topology>
    </subcellularLocation>
</comment>
<feature type="transmembrane region" description="Helical" evidence="6">
    <location>
        <begin position="402"/>
        <end position="424"/>
    </location>
</feature>
<feature type="transmembrane region" description="Helical" evidence="6">
    <location>
        <begin position="267"/>
        <end position="286"/>
    </location>
</feature>
<feature type="transmembrane region" description="Helical" evidence="6">
    <location>
        <begin position="99"/>
        <end position="125"/>
    </location>
</feature>
<keyword evidence="4 6" id="KW-1133">Transmembrane helix</keyword>